<dbReference type="PROSITE" id="PS50158">
    <property type="entry name" value="ZF_CCHC"/>
    <property type="match status" value="1"/>
</dbReference>
<dbReference type="GO" id="GO:0008270">
    <property type="term" value="F:zinc ion binding"/>
    <property type="evidence" value="ECO:0007669"/>
    <property type="project" value="UniProtKB-KW"/>
</dbReference>
<dbReference type="Proteomes" id="UP000265515">
    <property type="component" value="Unassembled WGS sequence"/>
</dbReference>
<feature type="compositionally biased region" description="Basic and acidic residues" evidence="2">
    <location>
        <begin position="142"/>
        <end position="162"/>
    </location>
</feature>
<feature type="compositionally biased region" description="Polar residues" evidence="2">
    <location>
        <begin position="676"/>
        <end position="687"/>
    </location>
</feature>
<evidence type="ECO:0000256" key="2">
    <source>
        <dbReference type="SAM" id="MobiDB-lite"/>
    </source>
</evidence>
<feature type="region of interest" description="Disordered" evidence="2">
    <location>
        <begin position="1"/>
        <end position="52"/>
    </location>
</feature>
<feature type="compositionally biased region" description="Basic and acidic residues" evidence="2">
    <location>
        <begin position="76"/>
        <end position="106"/>
    </location>
</feature>
<feature type="region of interest" description="Disordered" evidence="2">
    <location>
        <begin position="174"/>
        <end position="212"/>
    </location>
</feature>
<gene>
    <name evidence="4" type="ORF">CBR_g8535</name>
</gene>
<feature type="compositionally biased region" description="Basic and acidic residues" evidence="2">
    <location>
        <begin position="545"/>
        <end position="554"/>
    </location>
</feature>
<feature type="domain" description="CCHC-type" evidence="3">
    <location>
        <begin position="605"/>
        <end position="619"/>
    </location>
</feature>
<keyword evidence="1" id="KW-0863">Zinc-finger</keyword>
<proteinExistence type="predicted"/>
<feature type="region of interest" description="Disordered" evidence="2">
    <location>
        <begin position="76"/>
        <end position="113"/>
    </location>
</feature>
<evidence type="ECO:0000313" key="4">
    <source>
        <dbReference type="EMBL" id="GBG71232.1"/>
    </source>
</evidence>
<comment type="caution">
    <text evidence="4">The sequence shown here is derived from an EMBL/GenBank/DDBJ whole genome shotgun (WGS) entry which is preliminary data.</text>
</comment>
<feature type="compositionally biased region" description="Basic and acidic residues" evidence="2">
    <location>
        <begin position="490"/>
        <end position="499"/>
    </location>
</feature>
<dbReference type="InterPro" id="IPR001878">
    <property type="entry name" value="Znf_CCHC"/>
</dbReference>
<feature type="region of interest" description="Disordered" evidence="2">
    <location>
        <begin position="671"/>
        <end position="702"/>
    </location>
</feature>
<keyword evidence="1" id="KW-0862">Zinc</keyword>
<dbReference type="EMBL" id="BFEA01000143">
    <property type="protein sequence ID" value="GBG71232.1"/>
    <property type="molecule type" value="Genomic_DNA"/>
</dbReference>
<feature type="region of interest" description="Disordered" evidence="2">
    <location>
        <begin position="128"/>
        <end position="162"/>
    </location>
</feature>
<organism evidence="4 5">
    <name type="scientific">Chara braunii</name>
    <name type="common">Braun's stonewort</name>
    <dbReference type="NCBI Taxonomy" id="69332"/>
    <lineage>
        <taxon>Eukaryota</taxon>
        <taxon>Viridiplantae</taxon>
        <taxon>Streptophyta</taxon>
        <taxon>Charophyceae</taxon>
        <taxon>Charales</taxon>
        <taxon>Characeae</taxon>
        <taxon>Chara</taxon>
    </lineage>
</organism>
<protein>
    <recommendedName>
        <fullName evidence="3">CCHC-type domain-containing protein</fullName>
    </recommendedName>
</protein>
<dbReference type="GO" id="GO:0003676">
    <property type="term" value="F:nucleic acid binding"/>
    <property type="evidence" value="ECO:0007669"/>
    <property type="project" value="InterPro"/>
</dbReference>
<feature type="compositionally biased region" description="Basic and acidic residues" evidence="2">
    <location>
        <begin position="1"/>
        <end position="39"/>
    </location>
</feature>
<keyword evidence="5" id="KW-1185">Reference proteome</keyword>
<feature type="region of interest" description="Disordered" evidence="2">
    <location>
        <begin position="487"/>
        <end position="598"/>
    </location>
</feature>
<evidence type="ECO:0000259" key="3">
    <source>
        <dbReference type="PROSITE" id="PS50158"/>
    </source>
</evidence>
<evidence type="ECO:0000313" key="5">
    <source>
        <dbReference type="Proteomes" id="UP000265515"/>
    </source>
</evidence>
<sequence length="702" mass="79681">MGGAKALDRVEGGPEMASEERQASEGKRTGTEVRVHRDVGSQVPVNEGVTEAARGVPVESRWADLMDAEARLEEAREFPRDRQGYRPLRREEDECQDRRDLGEGRSAEAGGRPRRWVERVLEAVTSERQGLVGPRSGVEMRMPAREGAIEGSRDLPIESRWGDLPDARMGEVLEFPRDKGGYQPPRREEEGGPSRRGFRDERPAEAGDRPRRWTVREVDTAWAPGEITGRSQGVEAWRSFRGQDHARWEADWPDERGRYAEDPWEPPRPRGRIEEPDPSWYKPYDPAINGRMEGPYFRRYDDRRVPYYDVNLGLEALFFDGRDVTGFVEKWESYAYRKRFSEREWIDYFIQHSDPELDTTIRAIHPSDGMWRTFRASLLQTFSCDDLTPTVEGLRRITRGDRESLVAFTRRFKRLSQILVDRGMLSEVDRCVMFMLHLPEEKRKEVLEKAPRDSANFEKVAEVVFTGGGVDVREYMKETLDMALRNMRGTRNDGPRGSDRPPPGPPVPRWGERPTGWRNESSGQGGWRNDREIGGSRGSDWGSSHWKDARDGRWGDAPPARAPGPRPEVRAPPPPTPPPPAPPAPIVTTTQGGLRPNNPKARAGCVYCNEENHIKRDCPYLTEALRLGVVKLNENKWVVWGDSGEAVSFYPSMKVNVDKRVALQETRLGKKPKVGSSYNTAHVQTVESPGGVSIREPQALSS</sequence>
<dbReference type="AlphaFoldDB" id="A0A388KMF6"/>
<dbReference type="InterPro" id="IPR036875">
    <property type="entry name" value="Znf_CCHC_sf"/>
</dbReference>
<accession>A0A388KMF6</accession>
<feature type="compositionally biased region" description="Pro residues" evidence="2">
    <location>
        <begin position="560"/>
        <end position="585"/>
    </location>
</feature>
<dbReference type="Gramene" id="GBG71232">
    <property type="protein sequence ID" value="GBG71232"/>
    <property type="gene ID" value="CBR_g8535"/>
</dbReference>
<name>A0A388KMF6_CHABU</name>
<keyword evidence="1" id="KW-0479">Metal-binding</keyword>
<dbReference type="SUPFAM" id="SSF57756">
    <property type="entry name" value="Retrovirus zinc finger-like domains"/>
    <property type="match status" value="1"/>
</dbReference>
<evidence type="ECO:0000256" key="1">
    <source>
        <dbReference type="PROSITE-ProRule" id="PRU00047"/>
    </source>
</evidence>
<reference evidence="4 5" key="1">
    <citation type="journal article" date="2018" name="Cell">
        <title>The Chara Genome: Secondary Complexity and Implications for Plant Terrestrialization.</title>
        <authorList>
            <person name="Nishiyama T."/>
            <person name="Sakayama H."/>
            <person name="Vries J.D."/>
            <person name="Buschmann H."/>
            <person name="Saint-Marcoux D."/>
            <person name="Ullrich K.K."/>
            <person name="Haas F.B."/>
            <person name="Vanderstraeten L."/>
            <person name="Becker D."/>
            <person name="Lang D."/>
            <person name="Vosolsobe S."/>
            <person name="Rombauts S."/>
            <person name="Wilhelmsson P.K.I."/>
            <person name="Janitza P."/>
            <person name="Kern R."/>
            <person name="Heyl A."/>
            <person name="Rumpler F."/>
            <person name="Villalobos L.I.A.C."/>
            <person name="Clay J.M."/>
            <person name="Skokan R."/>
            <person name="Toyoda A."/>
            <person name="Suzuki Y."/>
            <person name="Kagoshima H."/>
            <person name="Schijlen E."/>
            <person name="Tajeshwar N."/>
            <person name="Catarino B."/>
            <person name="Hetherington A.J."/>
            <person name="Saltykova A."/>
            <person name="Bonnot C."/>
            <person name="Breuninger H."/>
            <person name="Symeonidi A."/>
            <person name="Radhakrishnan G.V."/>
            <person name="Van Nieuwerburgh F."/>
            <person name="Deforce D."/>
            <person name="Chang C."/>
            <person name="Karol K.G."/>
            <person name="Hedrich R."/>
            <person name="Ulvskov P."/>
            <person name="Glockner G."/>
            <person name="Delwiche C.F."/>
            <person name="Petrasek J."/>
            <person name="Van de Peer Y."/>
            <person name="Friml J."/>
            <person name="Beilby M."/>
            <person name="Dolan L."/>
            <person name="Kohara Y."/>
            <person name="Sugano S."/>
            <person name="Fujiyama A."/>
            <person name="Delaux P.-M."/>
            <person name="Quint M."/>
            <person name="TheiBen G."/>
            <person name="Hagemann M."/>
            <person name="Harholt J."/>
            <person name="Dunand C."/>
            <person name="Zachgo S."/>
            <person name="Langdale J."/>
            <person name="Maumus F."/>
            <person name="Straeten D.V.D."/>
            <person name="Gould S.B."/>
            <person name="Rensing S.A."/>
        </authorList>
    </citation>
    <scope>NUCLEOTIDE SEQUENCE [LARGE SCALE GENOMIC DNA]</scope>
    <source>
        <strain evidence="4 5">S276</strain>
    </source>
</reference>